<dbReference type="CDD" id="cd00211">
    <property type="entry name" value="PTS_IIA_fru"/>
    <property type="match status" value="1"/>
</dbReference>
<dbReference type="PROSITE" id="PS51094">
    <property type="entry name" value="PTS_EIIA_TYPE_2"/>
    <property type="match status" value="1"/>
</dbReference>
<name>A0A4R2PKP4_RHOSA</name>
<sequence>MDMADLIGPDAIIASAEPRSKKQALQDIATLAAGKTGLDEDAVVTALLKRERLGSTGVGHGVAIPHAKMAGLDRVAGAFARLKKPIAFDAVDNQPVDLVFLLLAPEDASAEHLKALAQVSRQLRSGDVREALRAADGRQGVHAALTQERVGAA</sequence>
<dbReference type="SUPFAM" id="SSF55804">
    <property type="entry name" value="Phoshotransferase/anion transport protein"/>
    <property type="match status" value="1"/>
</dbReference>
<organism evidence="2 3">
    <name type="scientific">Rhodothalassium salexigens DSM 2132</name>
    <dbReference type="NCBI Taxonomy" id="1188247"/>
    <lineage>
        <taxon>Bacteria</taxon>
        <taxon>Pseudomonadati</taxon>
        <taxon>Pseudomonadota</taxon>
        <taxon>Alphaproteobacteria</taxon>
        <taxon>Rhodothalassiales</taxon>
        <taxon>Rhodothalassiaceae</taxon>
        <taxon>Rhodothalassium</taxon>
    </lineage>
</organism>
<dbReference type="RefSeq" id="WP_132708152.1">
    <property type="nucleotide sequence ID" value="NZ_JACIGF010000004.1"/>
</dbReference>
<dbReference type="FunCoup" id="A0A4R2PKP4">
    <property type="interactions" value="159"/>
</dbReference>
<dbReference type="InterPro" id="IPR051541">
    <property type="entry name" value="PTS_SugarTrans_NitroReg"/>
</dbReference>
<dbReference type="GO" id="GO:0008982">
    <property type="term" value="F:protein-N(PI)-phosphohistidine-sugar phosphotransferase activity"/>
    <property type="evidence" value="ECO:0007669"/>
    <property type="project" value="InterPro"/>
</dbReference>
<protein>
    <submittedName>
        <fullName evidence="2">Phosphotransferase IIA-like nitrogen-regulatory protein PtsN</fullName>
    </submittedName>
</protein>
<dbReference type="InterPro" id="IPR006320">
    <property type="entry name" value="PTS_Nitro_regul"/>
</dbReference>
<dbReference type="InterPro" id="IPR002178">
    <property type="entry name" value="PTS_EIIA_type-2_dom"/>
</dbReference>
<dbReference type="Gene3D" id="3.40.930.10">
    <property type="entry name" value="Mannitol-specific EII, Chain A"/>
    <property type="match status" value="1"/>
</dbReference>
<feature type="domain" description="PTS EIIA type-2" evidence="1">
    <location>
        <begin position="5"/>
        <end position="148"/>
    </location>
</feature>
<dbReference type="NCBIfam" id="TIGR01419">
    <property type="entry name" value="nitro_reg_IIA"/>
    <property type="match status" value="1"/>
</dbReference>
<proteinExistence type="predicted"/>
<dbReference type="EMBL" id="SLXO01000004">
    <property type="protein sequence ID" value="TCP35248.1"/>
    <property type="molecule type" value="Genomic_DNA"/>
</dbReference>
<evidence type="ECO:0000259" key="1">
    <source>
        <dbReference type="PROSITE" id="PS51094"/>
    </source>
</evidence>
<keyword evidence="2" id="KW-0808">Transferase</keyword>
<reference evidence="2 3" key="1">
    <citation type="submission" date="2019-03" db="EMBL/GenBank/DDBJ databases">
        <title>Genomic Encyclopedia of Type Strains, Phase IV (KMG-IV): sequencing the most valuable type-strain genomes for metagenomic binning, comparative biology and taxonomic classification.</title>
        <authorList>
            <person name="Goeker M."/>
        </authorList>
    </citation>
    <scope>NUCLEOTIDE SEQUENCE [LARGE SCALE GENOMIC DNA]</scope>
    <source>
        <strain evidence="2 3">DSM 2132</strain>
    </source>
</reference>
<dbReference type="GO" id="GO:0030295">
    <property type="term" value="F:protein kinase activator activity"/>
    <property type="evidence" value="ECO:0007669"/>
    <property type="project" value="TreeGrafter"/>
</dbReference>
<comment type="caution">
    <text evidence="2">The sequence shown here is derived from an EMBL/GenBank/DDBJ whole genome shotgun (WGS) entry which is preliminary data.</text>
</comment>
<dbReference type="PANTHER" id="PTHR47738">
    <property type="entry name" value="PTS SYSTEM FRUCTOSE-LIKE EIIA COMPONENT-RELATED"/>
    <property type="match status" value="1"/>
</dbReference>
<dbReference type="InParanoid" id="A0A4R2PKP4"/>
<dbReference type="OrthoDB" id="95460at2"/>
<dbReference type="PROSITE" id="PS00372">
    <property type="entry name" value="PTS_EIIA_TYPE_2_HIS"/>
    <property type="match status" value="1"/>
</dbReference>
<dbReference type="PANTHER" id="PTHR47738:SF1">
    <property type="entry name" value="NITROGEN REGULATORY PROTEIN"/>
    <property type="match status" value="1"/>
</dbReference>
<gene>
    <name evidence="2" type="ORF">EV659_10498</name>
</gene>
<dbReference type="Proteomes" id="UP000295399">
    <property type="component" value="Unassembled WGS sequence"/>
</dbReference>
<dbReference type="InterPro" id="IPR016152">
    <property type="entry name" value="PTrfase/Anion_transptr"/>
</dbReference>
<dbReference type="Pfam" id="PF00359">
    <property type="entry name" value="PTS_EIIA_2"/>
    <property type="match status" value="1"/>
</dbReference>
<evidence type="ECO:0000313" key="2">
    <source>
        <dbReference type="EMBL" id="TCP35248.1"/>
    </source>
</evidence>
<dbReference type="GO" id="GO:0009401">
    <property type="term" value="P:phosphoenolpyruvate-dependent sugar phosphotransferase system"/>
    <property type="evidence" value="ECO:0007669"/>
    <property type="project" value="InterPro"/>
</dbReference>
<dbReference type="AlphaFoldDB" id="A0A4R2PKP4"/>
<evidence type="ECO:0000313" key="3">
    <source>
        <dbReference type="Proteomes" id="UP000295399"/>
    </source>
</evidence>
<accession>A0A4R2PKP4</accession>
<keyword evidence="3" id="KW-1185">Reference proteome</keyword>